<feature type="compositionally biased region" description="Basic and acidic residues" evidence="1">
    <location>
        <begin position="141"/>
        <end position="159"/>
    </location>
</feature>
<feature type="region of interest" description="Disordered" evidence="1">
    <location>
        <begin position="195"/>
        <end position="233"/>
    </location>
</feature>
<evidence type="ECO:0000256" key="1">
    <source>
        <dbReference type="SAM" id="MobiDB-lite"/>
    </source>
</evidence>
<sequence length="849" mass="94067">MPSRVVCFVCGSLGGDYGQLHSRPPQGRKGEKIGFDGMKSAYFPFLEHHDPPQGCRPPDAGGLVDSCRVCHAFLTQQWANYERSNTPAVKRLYWLKRLDDGQFTGAEMKLQGEYMAQVMGLQYQPSSDGGGGIPPQALSPDSRDGFKGDTGRTVPRDSDIPPQGKKRAMSNNSVHYNGGGGDVLDLSVSVKTEPSIAKQSRKLSKDSFMENKSYDQGSVEKNHRDSHPLRSQPREPELDEYMFVCYTCGKESSGVAAKFVSSRVHAPGEPHFPFLARLVPCEGASPMTAQGVCRVCDLCFSSMCHQWLAYEQHGTPSSARIFRLNNLFFSNDASLSMSGTPVGGSQREHNDSHTQNRDKEKSTSSKKGINEDFNHRPGSDQRVDMDYSHHKSLTEVCYLCSQLRSSLEMCPLYTMPATSSREDSHSYFPFIRELRRPQGARPLNPDGSVRVCISCNSNLQAQWLQYQSDRTPHSKRRYSLLPTSSSTAPLQQPPNVERVRSPEHSRLSSKHLEKSDCDSKVSVTQPLHLDIGKEDLKTTESFSKYSASGLNPTHRVAAVPHYANQQNTPGSVSNTALAVANSELHHAATLPLSSTSSSLNTIPHPLQQAGERPKKVCFLCGEKCLSTKSQVLYAYPARHEVKTAVGSHVSPFFPFISSREPAPNSEPMAEDGGIITCAYCYYSLINQWRDYEEGSKRVQLAENAGESPSDNRWQRKYSLSEFSCFVCGSVDVPRRSMRTLEVRKYGFLREHRAPPQALVMGGGESVGCCSLCHYSLTHQLAEYERLGLPPELRKYNWTVQQPGGQHHHHLDENSCDTQDSTQDSHGHSTGPAELTVNTGSEAEDSNQGE</sequence>
<feature type="compositionally biased region" description="Low complexity" evidence="1">
    <location>
        <begin position="479"/>
        <end position="490"/>
    </location>
</feature>
<feature type="region of interest" description="Disordered" evidence="1">
    <location>
        <begin position="468"/>
        <end position="519"/>
    </location>
</feature>
<evidence type="ECO:0000313" key="3">
    <source>
        <dbReference type="Proteomes" id="UP000762676"/>
    </source>
</evidence>
<feature type="compositionally biased region" description="Basic and acidic residues" evidence="1">
    <location>
        <begin position="203"/>
        <end position="233"/>
    </location>
</feature>
<feature type="region of interest" description="Disordered" evidence="1">
    <location>
        <begin position="122"/>
        <end position="177"/>
    </location>
</feature>
<comment type="caution">
    <text evidence="2">The sequence shown here is derived from an EMBL/GenBank/DDBJ whole genome shotgun (WGS) entry which is preliminary data.</text>
</comment>
<feature type="compositionally biased region" description="Basic and acidic residues" evidence="1">
    <location>
        <begin position="346"/>
        <end position="384"/>
    </location>
</feature>
<feature type="region of interest" description="Disordered" evidence="1">
    <location>
        <begin position="338"/>
        <end position="384"/>
    </location>
</feature>
<dbReference type="PANTHER" id="PTHR40240:SF1">
    <property type="entry name" value="PLEXUS, ISOFORM A"/>
    <property type="match status" value="1"/>
</dbReference>
<keyword evidence="3" id="KW-1185">Reference proteome</keyword>
<organism evidence="2 3">
    <name type="scientific">Elysia marginata</name>
    <dbReference type="NCBI Taxonomy" id="1093978"/>
    <lineage>
        <taxon>Eukaryota</taxon>
        <taxon>Metazoa</taxon>
        <taxon>Spiralia</taxon>
        <taxon>Lophotrochozoa</taxon>
        <taxon>Mollusca</taxon>
        <taxon>Gastropoda</taxon>
        <taxon>Heterobranchia</taxon>
        <taxon>Euthyneura</taxon>
        <taxon>Panpulmonata</taxon>
        <taxon>Sacoglossa</taxon>
        <taxon>Placobranchoidea</taxon>
        <taxon>Plakobranchidae</taxon>
        <taxon>Elysia</taxon>
    </lineage>
</organism>
<proteinExistence type="predicted"/>
<accession>A0AAV4GBP4</accession>
<dbReference type="PANTHER" id="PTHR40240">
    <property type="entry name" value="PLEXUS, ISOFORM A"/>
    <property type="match status" value="1"/>
</dbReference>
<reference evidence="2 3" key="1">
    <citation type="journal article" date="2021" name="Elife">
        <title>Chloroplast acquisition without the gene transfer in kleptoplastic sea slugs, Plakobranchus ocellatus.</title>
        <authorList>
            <person name="Maeda T."/>
            <person name="Takahashi S."/>
            <person name="Yoshida T."/>
            <person name="Shimamura S."/>
            <person name="Takaki Y."/>
            <person name="Nagai Y."/>
            <person name="Toyoda A."/>
            <person name="Suzuki Y."/>
            <person name="Arimoto A."/>
            <person name="Ishii H."/>
            <person name="Satoh N."/>
            <person name="Nishiyama T."/>
            <person name="Hasebe M."/>
            <person name="Maruyama T."/>
            <person name="Minagawa J."/>
            <person name="Obokata J."/>
            <person name="Shigenobu S."/>
        </authorList>
    </citation>
    <scope>NUCLEOTIDE SEQUENCE [LARGE SCALE GENOMIC DNA]</scope>
</reference>
<dbReference type="EMBL" id="BMAT01008342">
    <property type="protein sequence ID" value="GFR82734.1"/>
    <property type="molecule type" value="Genomic_DNA"/>
</dbReference>
<dbReference type="AlphaFoldDB" id="A0AAV4GBP4"/>
<feature type="compositionally biased region" description="Basic and acidic residues" evidence="1">
    <location>
        <begin position="497"/>
        <end position="519"/>
    </location>
</feature>
<name>A0AAV4GBP4_9GAST</name>
<gene>
    <name evidence="2" type="ORF">ElyMa_004106400</name>
</gene>
<dbReference type="Proteomes" id="UP000762676">
    <property type="component" value="Unassembled WGS sequence"/>
</dbReference>
<protein>
    <submittedName>
        <fullName evidence="2">Plexus</fullName>
    </submittedName>
</protein>
<evidence type="ECO:0000313" key="2">
    <source>
        <dbReference type="EMBL" id="GFR82734.1"/>
    </source>
</evidence>
<feature type="region of interest" description="Disordered" evidence="1">
    <location>
        <begin position="801"/>
        <end position="849"/>
    </location>
</feature>